<dbReference type="InterPro" id="IPR037401">
    <property type="entry name" value="SnoaL-like"/>
</dbReference>
<dbReference type="InterPro" id="IPR032710">
    <property type="entry name" value="NTF2-like_dom_sf"/>
</dbReference>
<dbReference type="Gene3D" id="3.10.450.50">
    <property type="match status" value="1"/>
</dbReference>
<accession>A0A1C5JZ75</accession>
<dbReference type="Proteomes" id="UP000198217">
    <property type="component" value="Chromosome I"/>
</dbReference>
<gene>
    <name evidence="2" type="ORF">GA0070609_5180</name>
</gene>
<evidence type="ECO:0000313" key="3">
    <source>
        <dbReference type="Proteomes" id="UP000198217"/>
    </source>
</evidence>
<name>A0A1C5JZ75_9ACTN</name>
<sequence>MTGWLRAYERAWRTPGTEPLATIFTEDASYQQGPYRTPVVGLPAIGRMWEAERAGPDEVFRMASEIVAVDGDTAVARLEVRYGDPVHQEYRDLWIMRFAEDGRCRSFEEWPFWPAQPTASQAS</sequence>
<feature type="domain" description="SnoaL-like" evidence="1">
    <location>
        <begin position="6"/>
        <end position="105"/>
    </location>
</feature>
<dbReference type="Pfam" id="PF12680">
    <property type="entry name" value="SnoaL_2"/>
    <property type="match status" value="1"/>
</dbReference>
<reference evidence="2 3" key="1">
    <citation type="submission" date="2016-06" db="EMBL/GenBank/DDBJ databases">
        <authorList>
            <person name="Kjaerup R.B."/>
            <person name="Dalgaard T.S."/>
            <person name="Juul-Madsen H.R."/>
        </authorList>
    </citation>
    <scope>NUCLEOTIDE SEQUENCE [LARGE SCALE GENOMIC DNA]</scope>
    <source>
        <strain evidence="2 3">DSM 43904</strain>
    </source>
</reference>
<dbReference type="SUPFAM" id="SSF54427">
    <property type="entry name" value="NTF2-like"/>
    <property type="match status" value="1"/>
</dbReference>
<proteinExistence type="predicted"/>
<evidence type="ECO:0000259" key="1">
    <source>
        <dbReference type="Pfam" id="PF12680"/>
    </source>
</evidence>
<keyword evidence="3" id="KW-1185">Reference proteome</keyword>
<organism evidence="2 3">
    <name type="scientific">Micromonospora echinaurantiaca</name>
    <dbReference type="NCBI Taxonomy" id="47857"/>
    <lineage>
        <taxon>Bacteria</taxon>
        <taxon>Bacillati</taxon>
        <taxon>Actinomycetota</taxon>
        <taxon>Actinomycetes</taxon>
        <taxon>Micromonosporales</taxon>
        <taxon>Micromonosporaceae</taxon>
        <taxon>Micromonospora</taxon>
    </lineage>
</organism>
<dbReference type="AlphaFoldDB" id="A0A1C5JZ75"/>
<dbReference type="EMBL" id="LT607750">
    <property type="protein sequence ID" value="SCG75880.1"/>
    <property type="molecule type" value="Genomic_DNA"/>
</dbReference>
<dbReference type="RefSeq" id="WP_231928413.1">
    <property type="nucleotide sequence ID" value="NZ_LT607750.1"/>
</dbReference>
<evidence type="ECO:0000313" key="2">
    <source>
        <dbReference type="EMBL" id="SCG75880.1"/>
    </source>
</evidence>
<protein>
    <submittedName>
        <fullName evidence="2">SnoaL-like domain-containing protein</fullName>
    </submittedName>
</protein>